<dbReference type="PANTHER" id="PTHR38600">
    <property type="entry name" value="TRANSCRIPTIONAL REGULATORY PROTEIN"/>
    <property type="match status" value="1"/>
</dbReference>
<evidence type="ECO:0000313" key="4">
    <source>
        <dbReference type="Proteomes" id="UP000076482"/>
    </source>
</evidence>
<dbReference type="InterPro" id="IPR036388">
    <property type="entry name" value="WH-like_DNA-bd_sf"/>
</dbReference>
<dbReference type="GO" id="GO:0003700">
    <property type="term" value="F:DNA-binding transcription factor activity"/>
    <property type="evidence" value="ECO:0007669"/>
    <property type="project" value="InterPro"/>
</dbReference>
<organism evidence="3 4">
    <name type="scientific">Bacillus cereus</name>
    <dbReference type="NCBI Taxonomy" id="1396"/>
    <lineage>
        <taxon>Bacteria</taxon>
        <taxon>Bacillati</taxon>
        <taxon>Bacillota</taxon>
        <taxon>Bacilli</taxon>
        <taxon>Bacillales</taxon>
        <taxon>Bacillaceae</taxon>
        <taxon>Bacillus</taxon>
        <taxon>Bacillus cereus group</taxon>
    </lineage>
</organism>
<protein>
    <submittedName>
        <fullName evidence="3">Transcriptional regulator ArsR family</fullName>
    </submittedName>
</protein>
<reference evidence="3 4" key="1">
    <citation type="submission" date="2015-09" db="EMBL/GenBank/DDBJ databases">
        <title>Bacillus cereus food isolates.</title>
        <authorList>
            <person name="Boekhorst J."/>
        </authorList>
    </citation>
    <scope>NUCLEOTIDE SEQUENCE [LARGE SCALE GENOMIC DNA]</scope>
    <source>
        <strain evidence="3 4">B4088</strain>
    </source>
</reference>
<dbReference type="RefSeq" id="WP_063261400.1">
    <property type="nucleotide sequence ID" value="NZ_LJKE01000051.1"/>
</dbReference>
<dbReference type="GO" id="GO:0003677">
    <property type="term" value="F:DNA binding"/>
    <property type="evidence" value="ECO:0007669"/>
    <property type="project" value="UniProtKB-KW"/>
</dbReference>
<dbReference type="CDD" id="cd00090">
    <property type="entry name" value="HTH_ARSR"/>
    <property type="match status" value="1"/>
</dbReference>
<evidence type="ECO:0000313" key="3">
    <source>
        <dbReference type="EMBL" id="KZD64253.1"/>
    </source>
</evidence>
<sequence length="208" mass="24221">MLKPMLTLTTYSQLKAISDPLRVEMMMRLCERPYTGQLLSEKFGIPRAKIHYHLKELEKNGFIEIVYTEEKNGIIQKFYQSVAKGFTPAANLLPHLEILSESGRQIFLQMTEMTKSHILAAPEEAFTLRKISENPAEWNYVSSCWEFDATPEQFQVWVKKFHELMGELNEITKDADKDPNSKSYYISTTALQIDERAMQRFVKKEEKS</sequence>
<dbReference type="Gene3D" id="1.10.10.10">
    <property type="entry name" value="Winged helix-like DNA-binding domain superfamily/Winged helix DNA-binding domain"/>
    <property type="match status" value="1"/>
</dbReference>
<gene>
    <name evidence="3" type="ORF">B4088_3022</name>
</gene>
<dbReference type="PATRIC" id="fig|1396.535.peg.308"/>
<dbReference type="PANTHER" id="PTHR38600:SF2">
    <property type="entry name" value="SLL0088 PROTEIN"/>
    <property type="match status" value="1"/>
</dbReference>
<dbReference type="EMBL" id="LJKE01000051">
    <property type="protein sequence ID" value="KZD64253.1"/>
    <property type="molecule type" value="Genomic_DNA"/>
</dbReference>
<proteinExistence type="predicted"/>
<dbReference type="InterPro" id="IPR011991">
    <property type="entry name" value="ArsR-like_HTH"/>
</dbReference>
<dbReference type="SUPFAM" id="SSF46785">
    <property type="entry name" value="Winged helix' DNA-binding domain"/>
    <property type="match status" value="1"/>
</dbReference>
<keyword evidence="1" id="KW-0238">DNA-binding</keyword>
<dbReference type="Proteomes" id="UP000076482">
    <property type="component" value="Unassembled WGS sequence"/>
</dbReference>
<feature type="domain" description="HTH arsR-type" evidence="2">
    <location>
        <begin position="12"/>
        <end position="127"/>
    </location>
</feature>
<comment type="caution">
    <text evidence="3">The sequence shown here is derived from an EMBL/GenBank/DDBJ whole genome shotgun (WGS) entry which is preliminary data.</text>
</comment>
<dbReference type="Pfam" id="PF01022">
    <property type="entry name" value="HTH_5"/>
    <property type="match status" value="1"/>
</dbReference>
<evidence type="ECO:0000259" key="2">
    <source>
        <dbReference type="SMART" id="SM00418"/>
    </source>
</evidence>
<dbReference type="InterPro" id="IPR036390">
    <property type="entry name" value="WH_DNA-bd_sf"/>
</dbReference>
<accession>A0A164NIJ1</accession>
<dbReference type="InterPro" id="IPR001845">
    <property type="entry name" value="HTH_ArsR_DNA-bd_dom"/>
</dbReference>
<evidence type="ECO:0000256" key="1">
    <source>
        <dbReference type="ARBA" id="ARBA00023125"/>
    </source>
</evidence>
<dbReference type="SMART" id="SM00418">
    <property type="entry name" value="HTH_ARSR"/>
    <property type="match status" value="1"/>
</dbReference>
<dbReference type="AlphaFoldDB" id="A0A164NIJ1"/>
<name>A0A164NIJ1_BACCE</name>